<protein>
    <submittedName>
        <fullName evidence="1">Helix-turn-helix domain-containing protein</fullName>
    </submittedName>
</protein>
<dbReference type="SUPFAM" id="SSF46689">
    <property type="entry name" value="Homeodomain-like"/>
    <property type="match status" value="1"/>
</dbReference>
<name>A0A7W3ZL78_9ACTN</name>
<gene>
    <name evidence="1" type="ORF">H3146_04300</name>
</gene>
<reference evidence="2" key="1">
    <citation type="submission" date="2020-05" db="EMBL/GenBank/DDBJ databases">
        <title>Classification of alakaliphilic streptomycetes isolated from an alkaline soil next to Lonar Crater, India and a proposal for the recognition of Streptomyces alkaliterrae sp. nov.</title>
        <authorList>
            <person name="Golinska P."/>
        </authorList>
    </citation>
    <scope>NUCLEOTIDE SEQUENCE [LARGE SCALE GENOMIC DNA]</scope>
    <source>
        <strain evidence="2">OF3</strain>
    </source>
</reference>
<dbReference type="InterPro" id="IPR009057">
    <property type="entry name" value="Homeodomain-like_sf"/>
</dbReference>
<dbReference type="EMBL" id="JABJWZ010000021">
    <property type="protein sequence ID" value="MBB1252594.1"/>
    <property type="molecule type" value="Genomic_DNA"/>
</dbReference>
<dbReference type="RefSeq" id="WP_181353520.1">
    <property type="nucleotide sequence ID" value="NZ_JABJWZ010000021.1"/>
</dbReference>
<organism evidence="1 2">
    <name type="scientific">Streptomyces alkaliterrae</name>
    <dbReference type="NCBI Taxonomy" id="2213162"/>
    <lineage>
        <taxon>Bacteria</taxon>
        <taxon>Bacillati</taxon>
        <taxon>Actinomycetota</taxon>
        <taxon>Actinomycetes</taxon>
        <taxon>Kitasatosporales</taxon>
        <taxon>Streptomycetaceae</taxon>
        <taxon>Streptomyces</taxon>
    </lineage>
</organism>
<dbReference type="Proteomes" id="UP000525686">
    <property type="component" value="Unassembled WGS sequence"/>
</dbReference>
<dbReference type="Pfam" id="PF13384">
    <property type="entry name" value="HTH_23"/>
    <property type="match status" value="1"/>
</dbReference>
<sequence length="73" mass="8096">MPVVSPFQVAWGGEQHKVLEELARSRTAPLRQVQRARAALAYAEGSANAAVARALGVHLDTVRRWRKRLPPRA</sequence>
<accession>A0A7W3ZL78</accession>
<comment type="caution">
    <text evidence="1">The sequence shown here is derived from an EMBL/GenBank/DDBJ whole genome shotgun (WGS) entry which is preliminary data.</text>
</comment>
<evidence type="ECO:0000313" key="2">
    <source>
        <dbReference type="Proteomes" id="UP000525686"/>
    </source>
</evidence>
<evidence type="ECO:0000313" key="1">
    <source>
        <dbReference type="EMBL" id="MBB1252594.1"/>
    </source>
</evidence>
<proteinExistence type="predicted"/>
<dbReference type="AlphaFoldDB" id="A0A7W3ZL78"/>